<organism evidence="18 19">
    <name type="scientific">Beggiatoa leptomitoformis</name>
    <dbReference type="NCBI Taxonomy" id="288004"/>
    <lineage>
        <taxon>Bacteria</taxon>
        <taxon>Pseudomonadati</taxon>
        <taxon>Pseudomonadota</taxon>
        <taxon>Gammaproteobacteria</taxon>
        <taxon>Thiotrichales</taxon>
        <taxon>Thiotrichaceae</taxon>
        <taxon>Beggiatoa</taxon>
    </lineage>
</organism>
<evidence type="ECO:0000259" key="17">
    <source>
        <dbReference type="PROSITE" id="PS50113"/>
    </source>
</evidence>
<dbReference type="FunFam" id="3.30.565.10:FF:000010">
    <property type="entry name" value="Sensor histidine kinase RcsC"/>
    <property type="match status" value="1"/>
</dbReference>
<proteinExistence type="predicted"/>
<evidence type="ECO:0000259" key="15">
    <source>
        <dbReference type="PROSITE" id="PS50110"/>
    </source>
</evidence>
<dbReference type="Proteomes" id="UP000234271">
    <property type="component" value="Chromosome"/>
</dbReference>
<dbReference type="GO" id="GO:0005524">
    <property type="term" value="F:ATP binding"/>
    <property type="evidence" value="ECO:0007669"/>
    <property type="project" value="UniProtKB-KW"/>
</dbReference>
<keyword evidence="6" id="KW-0547">Nucleotide-binding</keyword>
<evidence type="ECO:0000256" key="5">
    <source>
        <dbReference type="ARBA" id="ARBA00022679"/>
    </source>
</evidence>
<dbReference type="CDD" id="cd00130">
    <property type="entry name" value="PAS"/>
    <property type="match status" value="1"/>
</dbReference>
<dbReference type="Gene3D" id="3.40.50.2300">
    <property type="match status" value="2"/>
</dbReference>
<feature type="coiled-coil region" evidence="13">
    <location>
        <begin position="54"/>
        <end position="109"/>
    </location>
</feature>
<dbReference type="SMART" id="SM00448">
    <property type="entry name" value="REC"/>
    <property type="match status" value="2"/>
</dbReference>
<keyword evidence="11" id="KW-0131">Cell cycle</keyword>
<evidence type="ECO:0000256" key="13">
    <source>
        <dbReference type="SAM" id="Coils"/>
    </source>
</evidence>
<evidence type="ECO:0000259" key="16">
    <source>
        <dbReference type="PROSITE" id="PS50112"/>
    </source>
</evidence>
<dbReference type="Pfam" id="PF00072">
    <property type="entry name" value="Response_reg"/>
    <property type="match status" value="2"/>
</dbReference>
<evidence type="ECO:0000259" key="14">
    <source>
        <dbReference type="PROSITE" id="PS50109"/>
    </source>
</evidence>
<dbReference type="SUPFAM" id="SSF52172">
    <property type="entry name" value="CheY-like"/>
    <property type="match status" value="2"/>
</dbReference>
<dbReference type="Gene3D" id="3.30.565.10">
    <property type="entry name" value="Histidine kinase-like ATPase, C-terminal domain"/>
    <property type="match status" value="1"/>
</dbReference>
<feature type="domain" description="PAS" evidence="16">
    <location>
        <begin position="110"/>
        <end position="161"/>
    </location>
</feature>
<dbReference type="InterPro" id="IPR003594">
    <property type="entry name" value="HATPase_dom"/>
</dbReference>
<dbReference type="AlphaFoldDB" id="A0A2N9YE26"/>
<evidence type="ECO:0000256" key="4">
    <source>
        <dbReference type="ARBA" id="ARBA00022553"/>
    </source>
</evidence>
<feature type="domain" description="Histidine kinase" evidence="14">
    <location>
        <begin position="253"/>
        <end position="475"/>
    </location>
</feature>
<dbReference type="PROSITE" id="PS50113">
    <property type="entry name" value="PAC"/>
    <property type="match status" value="1"/>
</dbReference>
<dbReference type="InterPro" id="IPR036097">
    <property type="entry name" value="HisK_dim/P_sf"/>
</dbReference>
<evidence type="ECO:0000256" key="10">
    <source>
        <dbReference type="ARBA" id="ARBA00023136"/>
    </source>
</evidence>
<dbReference type="PROSITE" id="PS50110">
    <property type="entry name" value="RESPONSE_REGULATORY"/>
    <property type="match status" value="2"/>
</dbReference>
<reference evidence="19" key="1">
    <citation type="submission" date="2016-12" db="EMBL/GenBank/DDBJ databases">
        <title>Complete Genome Sequence of Beggiatoa leptomitiformis D-401.</title>
        <authorList>
            <person name="Fomenkov A."/>
            <person name="Vincze T."/>
            <person name="Grabovich M."/>
            <person name="Anton B.P."/>
            <person name="Dubinina G."/>
            <person name="Orlova M."/>
            <person name="Belousova E."/>
            <person name="Roberts R.J."/>
        </authorList>
    </citation>
    <scope>NUCLEOTIDE SEQUENCE [LARGE SCALE GENOMIC DNA]</scope>
    <source>
        <strain evidence="19">D-401</strain>
    </source>
</reference>
<dbReference type="EC" id="2.7.13.3" evidence="3"/>
<gene>
    <name evidence="18" type="ORF">BLE401_07690</name>
</gene>
<evidence type="ECO:0000313" key="18">
    <source>
        <dbReference type="EMBL" id="AUI68599.1"/>
    </source>
</evidence>
<dbReference type="Gene3D" id="3.30.450.20">
    <property type="entry name" value="PAS domain"/>
    <property type="match status" value="1"/>
</dbReference>
<feature type="modified residue" description="4-aspartylphosphate" evidence="12">
    <location>
        <position position="547"/>
    </location>
</feature>
<keyword evidence="13" id="KW-0175">Coiled coil</keyword>
<keyword evidence="8" id="KW-0067">ATP-binding</keyword>
<keyword evidence="7" id="KW-0418">Kinase</keyword>
<dbReference type="InterPro" id="IPR035965">
    <property type="entry name" value="PAS-like_dom_sf"/>
</dbReference>
<evidence type="ECO:0000313" key="19">
    <source>
        <dbReference type="Proteomes" id="UP000234271"/>
    </source>
</evidence>
<dbReference type="PANTHER" id="PTHR43047:SF72">
    <property type="entry name" value="OSMOSENSING HISTIDINE PROTEIN KINASE SLN1"/>
    <property type="match status" value="1"/>
</dbReference>
<dbReference type="SUPFAM" id="SSF55785">
    <property type="entry name" value="PYP-like sensor domain (PAS domain)"/>
    <property type="match status" value="1"/>
</dbReference>
<dbReference type="SMART" id="SM00387">
    <property type="entry name" value="HATPase_c"/>
    <property type="match status" value="1"/>
</dbReference>
<accession>A0A2N9YE26</accession>
<dbReference type="SUPFAM" id="SSF47384">
    <property type="entry name" value="Homodimeric domain of signal transducing histidine kinase"/>
    <property type="match status" value="1"/>
</dbReference>
<dbReference type="NCBIfam" id="TIGR00229">
    <property type="entry name" value="sensory_box"/>
    <property type="match status" value="1"/>
</dbReference>
<evidence type="ECO:0000256" key="6">
    <source>
        <dbReference type="ARBA" id="ARBA00022741"/>
    </source>
</evidence>
<dbReference type="PROSITE" id="PS50109">
    <property type="entry name" value="HIS_KIN"/>
    <property type="match status" value="1"/>
</dbReference>
<dbReference type="CDD" id="cd17574">
    <property type="entry name" value="REC_OmpR"/>
    <property type="match status" value="1"/>
</dbReference>
<dbReference type="GO" id="GO:0005886">
    <property type="term" value="C:plasma membrane"/>
    <property type="evidence" value="ECO:0007669"/>
    <property type="project" value="TreeGrafter"/>
</dbReference>
<dbReference type="GO" id="GO:0000155">
    <property type="term" value="F:phosphorelay sensor kinase activity"/>
    <property type="evidence" value="ECO:0007669"/>
    <property type="project" value="InterPro"/>
</dbReference>
<keyword evidence="10" id="KW-0472">Membrane</keyword>
<dbReference type="FunFam" id="1.10.287.130:FF:000038">
    <property type="entry name" value="Sensory transduction histidine kinase"/>
    <property type="match status" value="1"/>
</dbReference>
<protein>
    <recommendedName>
        <fullName evidence="3">histidine kinase</fullName>
        <ecNumber evidence="3">2.7.13.3</ecNumber>
    </recommendedName>
</protein>
<dbReference type="Gene3D" id="1.10.287.130">
    <property type="match status" value="1"/>
</dbReference>
<dbReference type="PANTHER" id="PTHR43047">
    <property type="entry name" value="TWO-COMPONENT HISTIDINE PROTEIN KINASE"/>
    <property type="match status" value="1"/>
</dbReference>
<dbReference type="OrthoDB" id="9810730at2"/>
<dbReference type="Pfam" id="PF00512">
    <property type="entry name" value="HisKA"/>
    <property type="match status" value="1"/>
</dbReference>
<dbReference type="SMART" id="SM00388">
    <property type="entry name" value="HisKA"/>
    <property type="match status" value="1"/>
</dbReference>
<dbReference type="GO" id="GO:0009927">
    <property type="term" value="F:histidine phosphotransfer kinase activity"/>
    <property type="evidence" value="ECO:0007669"/>
    <property type="project" value="TreeGrafter"/>
</dbReference>
<dbReference type="InterPro" id="IPR000700">
    <property type="entry name" value="PAS-assoc_C"/>
</dbReference>
<dbReference type="Pfam" id="PF02518">
    <property type="entry name" value="HATPase_c"/>
    <property type="match status" value="1"/>
</dbReference>
<evidence type="ECO:0000256" key="7">
    <source>
        <dbReference type="ARBA" id="ARBA00022777"/>
    </source>
</evidence>
<dbReference type="Pfam" id="PF08448">
    <property type="entry name" value="PAS_4"/>
    <property type="match status" value="1"/>
</dbReference>
<keyword evidence="5" id="KW-0808">Transferase</keyword>
<dbReference type="InterPro" id="IPR000014">
    <property type="entry name" value="PAS"/>
</dbReference>
<feature type="modified residue" description="4-aspartylphosphate" evidence="12">
    <location>
        <position position="667"/>
    </location>
</feature>
<evidence type="ECO:0000256" key="9">
    <source>
        <dbReference type="ARBA" id="ARBA00023012"/>
    </source>
</evidence>
<evidence type="ECO:0000256" key="1">
    <source>
        <dbReference type="ARBA" id="ARBA00000085"/>
    </source>
</evidence>
<evidence type="ECO:0000256" key="3">
    <source>
        <dbReference type="ARBA" id="ARBA00012438"/>
    </source>
</evidence>
<sequence length="741" mass="83106">MIMPISTSEQLTTLVNHLLDKYKNIEADDQQALRLLCQSVCDVEQGKTDLEISLETMTEHADTFERQLVAARDNLEAEVVVRTRELAEKNEHLKKEIKERQRIEEAQRNNLIFLQTLLDSIPSPIFFKNLAGQYLGCNSAFAETVGLPEEDIVGRTVYDIFVKARADKDDEVDHLLLETQVGQVYEIVAELPDHTMHDYIIHKTRFCSADGKPAGIVGIMVDITERKRSEAALFKAKEEAEQANRAKSAFLANMSHELRTPLNAIIGYSEILQEDLVDMEGEALIPDVKKIHAAGKHLLGLINDVLDLSKIEAGKMDIFTETFDLNGLIQEVVATISPLIQKKENTLKVNTSNPLGNLHADLTKVRQMLFNLLSNAAKFTEQGQIGLTVKRESRDDLDWVVFSVTDQGIGMTPEQIDKLFQPFTQADNSTTRKYGGTGLGLTITKRFAEMMGGNVIVDSNYGKGSTFSIHLPAYVITHVSEKLLGINPKTINKTGGNRVLVIDDDAVVRELLQNYIGKLGYQVTTADSGDQGLKLARESKPDAITLDVMMPGMDGWMVLSALKNDPALTNIPVIVLSMVEEKSIGYSLGATEYITKPIDRDQLGQVLGKYLKDQRQQWLLLVEDDKVTQDMISSQLRKAGWQVETADNGKIALELLAIRKPNLILSDLMMPEMDGFELIKRIRENVQWADIPIIVLTAKDITPEDRQQLNNRVEKIFQKSSYQREDLLNELRFCLMKITTP</sequence>
<evidence type="ECO:0000256" key="11">
    <source>
        <dbReference type="ARBA" id="ARBA00023306"/>
    </source>
</evidence>
<dbReference type="STRING" id="288004.AL038_16555"/>
<name>A0A2N9YE26_9GAMM</name>
<dbReference type="EMBL" id="CP018889">
    <property type="protein sequence ID" value="AUI68599.1"/>
    <property type="molecule type" value="Genomic_DNA"/>
</dbReference>
<evidence type="ECO:0000256" key="12">
    <source>
        <dbReference type="PROSITE-ProRule" id="PRU00169"/>
    </source>
</evidence>
<comment type="subcellular location">
    <subcellularLocation>
        <location evidence="2">Membrane</location>
    </subcellularLocation>
</comment>
<dbReference type="InterPro" id="IPR003661">
    <property type="entry name" value="HisK_dim/P_dom"/>
</dbReference>
<dbReference type="InterPro" id="IPR005467">
    <property type="entry name" value="His_kinase_dom"/>
</dbReference>
<dbReference type="SUPFAM" id="SSF55874">
    <property type="entry name" value="ATPase domain of HSP90 chaperone/DNA topoisomerase II/histidine kinase"/>
    <property type="match status" value="1"/>
</dbReference>
<dbReference type="InterPro" id="IPR004358">
    <property type="entry name" value="Sig_transdc_His_kin-like_C"/>
</dbReference>
<feature type="domain" description="PAC" evidence="17">
    <location>
        <begin position="183"/>
        <end position="235"/>
    </location>
</feature>
<dbReference type="InterPro" id="IPR013656">
    <property type="entry name" value="PAS_4"/>
</dbReference>
<keyword evidence="4 12" id="KW-0597">Phosphoprotein</keyword>
<dbReference type="CDD" id="cd00082">
    <property type="entry name" value="HisKA"/>
    <property type="match status" value="1"/>
</dbReference>
<keyword evidence="19" id="KW-1185">Reference proteome</keyword>
<dbReference type="SMART" id="SM00091">
    <property type="entry name" value="PAS"/>
    <property type="match status" value="1"/>
</dbReference>
<comment type="catalytic activity">
    <reaction evidence="1">
        <text>ATP + protein L-histidine = ADP + protein N-phospho-L-histidine.</text>
        <dbReference type="EC" id="2.7.13.3"/>
    </reaction>
</comment>
<dbReference type="PRINTS" id="PR00344">
    <property type="entry name" value="BCTRLSENSOR"/>
</dbReference>
<feature type="domain" description="Response regulatory" evidence="15">
    <location>
        <begin position="498"/>
        <end position="611"/>
    </location>
</feature>
<dbReference type="InterPro" id="IPR001789">
    <property type="entry name" value="Sig_transdc_resp-reg_receiver"/>
</dbReference>
<keyword evidence="9" id="KW-0902">Two-component regulatory system</keyword>
<dbReference type="PROSITE" id="PS50112">
    <property type="entry name" value="PAS"/>
    <property type="match status" value="1"/>
</dbReference>
<evidence type="ECO:0000256" key="8">
    <source>
        <dbReference type="ARBA" id="ARBA00022840"/>
    </source>
</evidence>
<dbReference type="InterPro" id="IPR036890">
    <property type="entry name" value="HATPase_C_sf"/>
</dbReference>
<feature type="domain" description="Response regulatory" evidence="15">
    <location>
        <begin position="618"/>
        <end position="734"/>
    </location>
</feature>
<dbReference type="CDD" id="cd16922">
    <property type="entry name" value="HATPase_EvgS-ArcB-TorS-like"/>
    <property type="match status" value="1"/>
</dbReference>
<evidence type="ECO:0000256" key="2">
    <source>
        <dbReference type="ARBA" id="ARBA00004370"/>
    </source>
</evidence>
<dbReference type="InterPro" id="IPR011006">
    <property type="entry name" value="CheY-like_superfamily"/>
</dbReference>